<sequence>LQIKDVGEVYQAVRAKDNPVLNGVSNEDTCGVQTWTYSNVEKSSNFIIGSAFFAPAEGLEPLLETPSKSLLREFFVYGGKTEMLKAHTISRFLFSEKPQFAIVLGRIKLGQGEVIFNQFNPENKERLGFRRLLNRLMANLGFRFEGSILDGECVPAPSPRSEGFPVKLYVLNEDCDEDMRKLMVESTIPSMERMKSTPILNLLRWEEAENEQGIFSATQFDISKDIYLYYCVFSPKPRKNLKMD</sequence>
<reference evidence="1" key="1">
    <citation type="journal article" date="2014" name="Front. Microbiol.">
        <title>High frequency of phylogenetically diverse reductive dehalogenase-homologous genes in deep subseafloor sedimentary metagenomes.</title>
        <authorList>
            <person name="Kawai M."/>
            <person name="Futagami T."/>
            <person name="Toyoda A."/>
            <person name="Takaki Y."/>
            <person name="Nishi S."/>
            <person name="Hori S."/>
            <person name="Arai W."/>
            <person name="Tsubouchi T."/>
            <person name="Morono Y."/>
            <person name="Uchiyama I."/>
            <person name="Ito T."/>
            <person name="Fujiyama A."/>
            <person name="Inagaki F."/>
            <person name="Takami H."/>
        </authorList>
    </citation>
    <scope>NUCLEOTIDE SEQUENCE</scope>
    <source>
        <strain evidence="1">Expedition CK06-06</strain>
    </source>
</reference>
<name>X0XWU2_9ZZZZ</name>
<dbReference type="AlphaFoldDB" id="X0XWU2"/>
<organism evidence="1">
    <name type="scientific">marine sediment metagenome</name>
    <dbReference type="NCBI Taxonomy" id="412755"/>
    <lineage>
        <taxon>unclassified sequences</taxon>
        <taxon>metagenomes</taxon>
        <taxon>ecological metagenomes</taxon>
    </lineage>
</organism>
<feature type="non-terminal residue" evidence="1">
    <location>
        <position position="244"/>
    </location>
</feature>
<gene>
    <name evidence="1" type="ORF">S01H1_71644</name>
</gene>
<comment type="caution">
    <text evidence="1">The sequence shown here is derived from an EMBL/GenBank/DDBJ whole genome shotgun (WGS) entry which is preliminary data.</text>
</comment>
<protein>
    <submittedName>
        <fullName evidence="1">Uncharacterized protein</fullName>
    </submittedName>
</protein>
<proteinExistence type="predicted"/>
<accession>X0XWU2</accession>
<evidence type="ECO:0000313" key="1">
    <source>
        <dbReference type="EMBL" id="GAG29251.1"/>
    </source>
</evidence>
<feature type="non-terminal residue" evidence="1">
    <location>
        <position position="1"/>
    </location>
</feature>
<dbReference type="EMBL" id="BARS01047720">
    <property type="protein sequence ID" value="GAG29251.1"/>
    <property type="molecule type" value="Genomic_DNA"/>
</dbReference>